<dbReference type="EMBL" id="JAVDQT010000002">
    <property type="protein sequence ID" value="MDR6431992.1"/>
    <property type="molecule type" value="Genomic_DNA"/>
</dbReference>
<accession>A0ABU1M7I4</accession>
<sequence length="180" mass="20861">MNSEQQERFFDHLDRVDRAPKELDAMPEWTLKTDRLSGRLMWHTAVKLNGRLGGGVSIRLTTPAAAWERDVYGHTEIVSPATLNRQVRINPVEWKPMRPHRNPPFDNDDHSLATYFDRWHPYELNRSLNPDAFFQKSTGIALPLPVEVTTFSEYLHFCGTVWKCPSIERVPTPPWSPQLV</sequence>
<dbReference type="RefSeq" id="WP_310011408.1">
    <property type="nucleotide sequence ID" value="NZ_JAVDQT010000002.1"/>
</dbReference>
<dbReference type="Proteomes" id="UP001184614">
    <property type="component" value="Unassembled WGS sequence"/>
</dbReference>
<organism evidence="1 2">
    <name type="scientific">Brucella pseudogrignonensis</name>
    <dbReference type="NCBI Taxonomy" id="419475"/>
    <lineage>
        <taxon>Bacteria</taxon>
        <taxon>Pseudomonadati</taxon>
        <taxon>Pseudomonadota</taxon>
        <taxon>Alphaproteobacteria</taxon>
        <taxon>Hyphomicrobiales</taxon>
        <taxon>Brucellaceae</taxon>
        <taxon>Brucella/Ochrobactrum group</taxon>
        <taxon>Brucella</taxon>
    </lineage>
</organism>
<proteinExistence type="predicted"/>
<keyword evidence="2" id="KW-1185">Reference proteome</keyword>
<name>A0ABU1M7I4_9HYPH</name>
<evidence type="ECO:0000313" key="1">
    <source>
        <dbReference type="EMBL" id="MDR6431992.1"/>
    </source>
</evidence>
<comment type="caution">
    <text evidence="1">The sequence shown here is derived from an EMBL/GenBank/DDBJ whole genome shotgun (WGS) entry which is preliminary data.</text>
</comment>
<gene>
    <name evidence="1" type="ORF">J2782_001727</name>
</gene>
<evidence type="ECO:0000313" key="2">
    <source>
        <dbReference type="Proteomes" id="UP001184614"/>
    </source>
</evidence>
<reference evidence="1 2" key="1">
    <citation type="submission" date="2023-07" db="EMBL/GenBank/DDBJ databases">
        <title>Sorghum-associated microbial communities from plants grown in Nebraska, USA.</title>
        <authorList>
            <person name="Schachtman D."/>
        </authorList>
    </citation>
    <scope>NUCLEOTIDE SEQUENCE [LARGE SCALE GENOMIC DNA]</scope>
    <source>
        <strain evidence="1 2">DS1730</strain>
    </source>
</reference>
<protein>
    <submittedName>
        <fullName evidence="1">Uncharacterized protein</fullName>
    </submittedName>
</protein>